<evidence type="ECO:0000313" key="1">
    <source>
        <dbReference type="EMBL" id="SNT36611.1"/>
    </source>
</evidence>
<protein>
    <submittedName>
        <fullName evidence="1">Uncharacterized protein</fullName>
    </submittedName>
</protein>
<dbReference type="Proteomes" id="UP000198432">
    <property type="component" value="Unassembled WGS sequence"/>
</dbReference>
<organism evidence="1 2">
    <name type="scientific">Pontibacter ummariensis</name>
    <dbReference type="NCBI Taxonomy" id="1610492"/>
    <lineage>
        <taxon>Bacteria</taxon>
        <taxon>Pseudomonadati</taxon>
        <taxon>Bacteroidota</taxon>
        <taxon>Cytophagia</taxon>
        <taxon>Cytophagales</taxon>
        <taxon>Hymenobacteraceae</taxon>
        <taxon>Pontibacter</taxon>
    </lineage>
</organism>
<accession>A0A239M1R4</accession>
<proteinExistence type="predicted"/>
<evidence type="ECO:0000313" key="2">
    <source>
        <dbReference type="Proteomes" id="UP000198432"/>
    </source>
</evidence>
<feature type="non-terminal residue" evidence="1">
    <location>
        <position position="1"/>
    </location>
</feature>
<sequence length="156" mass="18169">LLIQKMQKQQKKKLQQHFLDLAQQQQLKISQYDFWNHNFAIGFDRAQNKLFYFRRQSEVEQTASISLSEVTACRVANINRDVNGSKVFDLIELRFKFQNPKLPEQALLFYSKEETITLNEELILAEKWNTIVGMHLPNQQSQINNISLKGGSLALA</sequence>
<keyword evidence="2" id="KW-1185">Reference proteome</keyword>
<name>A0A239M1R4_9BACT</name>
<dbReference type="EMBL" id="FZOQ01000065">
    <property type="protein sequence ID" value="SNT36611.1"/>
    <property type="molecule type" value="Genomic_DNA"/>
</dbReference>
<dbReference type="AlphaFoldDB" id="A0A239M1R4"/>
<reference evidence="2" key="1">
    <citation type="submission" date="2017-06" db="EMBL/GenBank/DDBJ databases">
        <authorList>
            <person name="Varghese N."/>
            <person name="Submissions S."/>
        </authorList>
    </citation>
    <scope>NUCLEOTIDE SEQUENCE [LARGE SCALE GENOMIC DNA]</scope>
    <source>
        <strain evidence="2">NKM1</strain>
    </source>
</reference>
<gene>
    <name evidence="1" type="ORF">SAMN06296052_1652</name>
</gene>
<dbReference type="RefSeq" id="WP_218824316.1">
    <property type="nucleotide sequence ID" value="NZ_FZOQ01000065.1"/>
</dbReference>